<dbReference type="EMBL" id="BJZT01000032">
    <property type="protein sequence ID" value="GEP00627.1"/>
    <property type="molecule type" value="Genomic_DNA"/>
</dbReference>
<dbReference type="Pfam" id="PF04717">
    <property type="entry name" value="Phage_base_V"/>
    <property type="match status" value="1"/>
</dbReference>
<dbReference type="InterPro" id="IPR037026">
    <property type="entry name" value="Vgr_OB-fold_dom_sf"/>
</dbReference>
<organism evidence="2 3">
    <name type="scientific">Methylobacterium haplocladii</name>
    <dbReference type="NCBI Taxonomy" id="1176176"/>
    <lineage>
        <taxon>Bacteria</taxon>
        <taxon>Pseudomonadati</taxon>
        <taxon>Pseudomonadota</taxon>
        <taxon>Alphaproteobacteria</taxon>
        <taxon>Hyphomicrobiales</taxon>
        <taxon>Methylobacteriaceae</taxon>
        <taxon>Methylobacterium</taxon>
    </lineage>
</organism>
<reference evidence="2 3" key="1">
    <citation type="submission" date="2019-07" db="EMBL/GenBank/DDBJ databases">
        <title>Whole genome shotgun sequence of Methylobacterium haplocladii NBRC 107714.</title>
        <authorList>
            <person name="Hosoyama A."/>
            <person name="Uohara A."/>
            <person name="Ohji S."/>
            <person name="Ichikawa N."/>
        </authorList>
    </citation>
    <scope>NUCLEOTIDE SEQUENCE [LARGE SCALE GENOMIC DNA]</scope>
    <source>
        <strain evidence="2 3">NBRC 107714</strain>
    </source>
</reference>
<evidence type="ECO:0000313" key="3">
    <source>
        <dbReference type="Proteomes" id="UP000321258"/>
    </source>
</evidence>
<protein>
    <recommendedName>
        <fullName evidence="1">Gp5/Type VI secretion system Vgr protein OB-fold domain-containing protein</fullName>
    </recommendedName>
</protein>
<dbReference type="RefSeq" id="WP_147080070.1">
    <property type="nucleotide sequence ID" value="NZ_BJZT01000032.1"/>
</dbReference>
<name>A0A512ISE8_9HYPH</name>
<dbReference type="Proteomes" id="UP000321258">
    <property type="component" value="Unassembled WGS sequence"/>
</dbReference>
<evidence type="ECO:0000313" key="2">
    <source>
        <dbReference type="EMBL" id="GEP00627.1"/>
    </source>
</evidence>
<accession>A0A512ISE8</accession>
<dbReference type="OrthoDB" id="9762420at2"/>
<dbReference type="SUPFAM" id="SSF69255">
    <property type="entry name" value="gp5 N-terminal domain-like"/>
    <property type="match status" value="1"/>
</dbReference>
<gene>
    <name evidence="2" type="ORF">MHA02_30140</name>
</gene>
<sequence length="202" mass="20971">MSDLSNLIRRESSYADASRAPIRIAEVTSYNEDSHSVVLKYMPEGNSSGWVPLGSAHIGNGFGIAIGPNIGDQFVVAHIEGDHNTPVIISRIYSDKQKPPKVKAGEMLLMHGTKGSMLFDKDGGITVTHKDGGSFKFDKDGHVSVDTKGKNITVDSGAGSQSFKGKGINIKGPVTVDGSVTASETIAGAGGVTSGGRGVLTA</sequence>
<dbReference type="Gene3D" id="2.40.50.230">
    <property type="entry name" value="Gp5 N-terminal domain"/>
    <property type="match status" value="1"/>
</dbReference>
<proteinExistence type="predicted"/>
<evidence type="ECO:0000259" key="1">
    <source>
        <dbReference type="Pfam" id="PF04717"/>
    </source>
</evidence>
<comment type="caution">
    <text evidence="2">The sequence shown here is derived from an EMBL/GenBank/DDBJ whole genome shotgun (WGS) entry which is preliminary data.</text>
</comment>
<keyword evidence="3" id="KW-1185">Reference proteome</keyword>
<dbReference type="InterPro" id="IPR006531">
    <property type="entry name" value="Gp5/Vgr_OB"/>
</dbReference>
<dbReference type="AlphaFoldDB" id="A0A512ISE8"/>
<feature type="domain" description="Gp5/Type VI secretion system Vgr protein OB-fold" evidence="1">
    <location>
        <begin position="42"/>
        <end position="93"/>
    </location>
</feature>